<dbReference type="CDD" id="cd00293">
    <property type="entry name" value="USP-like"/>
    <property type="match status" value="1"/>
</dbReference>
<keyword evidence="4" id="KW-1185">Reference proteome</keyword>
<dbReference type="Proteomes" id="UP000266327">
    <property type="component" value="Unassembled WGS sequence"/>
</dbReference>
<reference evidence="4" key="1">
    <citation type="submission" date="2018-09" db="EMBL/GenBank/DDBJ databases">
        <authorList>
            <person name="Zhu H."/>
        </authorList>
    </citation>
    <scope>NUCLEOTIDE SEQUENCE [LARGE SCALE GENOMIC DNA]</scope>
    <source>
        <strain evidence="4">K1S02-23</strain>
    </source>
</reference>
<dbReference type="PANTHER" id="PTHR46268:SF6">
    <property type="entry name" value="UNIVERSAL STRESS PROTEIN UP12"/>
    <property type="match status" value="1"/>
</dbReference>
<organism evidence="3 4">
    <name type="scientific">Noviherbaspirillum sedimenti</name>
    <dbReference type="NCBI Taxonomy" id="2320865"/>
    <lineage>
        <taxon>Bacteria</taxon>
        <taxon>Pseudomonadati</taxon>
        <taxon>Pseudomonadota</taxon>
        <taxon>Betaproteobacteria</taxon>
        <taxon>Burkholderiales</taxon>
        <taxon>Oxalobacteraceae</taxon>
        <taxon>Noviherbaspirillum</taxon>
    </lineage>
</organism>
<protein>
    <submittedName>
        <fullName evidence="3">Universal stress protein</fullName>
    </submittedName>
</protein>
<dbReference type="PRINTS" id="PR01438">
    <property type="entry name" value="UNVRSLSTRESS"/>
</dbReference>
<dbReference type="PANTHER" id="PTHR46268">
    <property type="entry name" value="STRESS RESPONSE PROTEIN NHAX"/>
    <property type="match status" value="1"/>
</dbReference>
<proteinExistence type="inferred from homology"/>
<evidence type="ECO:0000259" key="2">
    <source>
        <dbReference type="Pfam" id="PF00582"/>
    </source>
</evidence>
<feature type="domain" description="UspA" evidence="2">
    <location>
        <begin position="168"/>
        <end position="297"/>
    </location>
</feature>
<dbReference type="AlphaFoldDB" id="A0A3A3FZ61"/>
<accession>A0A3A3FZ61</accession>
<comment type="similarity">
    <text evidence="1">Belongs to the universal stress protein A family.</text>
</comment>
<evidence type="ECO:0000256" key="1">
    <source>
        <dbReference type="ARBA" id="ARBA00008791"/>
    </source>
</evidence>
<evidence type="ECO:0000313" key="4">
    <source>
        <dbReference type="Proteomes" id="UP000266327"/>
    </source>
</evidence>
<gene>
    <name evidence="3" type="ORF">D3878_04885</name>
</gene>
<dbReference type="Pfam" id="PF00582">
    <property type="entry name" value="Usp"/>
    <property type="match status" value="2"/>
</dbReference>
<dbReference type="InterPro" id="IPR006016">
    <property type="entry name" value="UspA"/>
</dbReference>
<sequence>MASSRHETGISRPLACRESGAHSGAQGEAMSRFDSILLPLDGSTQAAKGVGCAMWLAETLGATLHVLHATAQALPAREALERLRVERGEQPAVIVHQLAGNAAAAVVEAITAYDVDLVVMSAGGESASAGLALHDRLGTVARAVIEQCPVPVLLLPLHYREALPWTSMLAAASGEVAADQALEAAAQLAAALGLRVTVVHSEDGTLAAYADTMHHEYPRRIEEMVERGLAGCATEECRCVEQALLRRGDPATVLLEQVAQRASSVLALGWHGAFEAGRALVLKRLLEQAACALLLVRGADGSGARLMVGGEINE</sequence>
<feature type="domain" description="UspA" evidence="2">
    <location>
        <begin position="73"/>
        <end position="155"/>
    </location>
</feature>
<dbReference type="SUPFAM" id="SSF52402">
    <property type="entry name" value="Adenine nucleotide alpha hydrolases-like"/>
    <property type="match status" value="2"/>
</dbReference>
<comment type="caution">
    <text evidence="3">The sequence shown here is derived from an EMBL/GenBank/DDBJ whole genome shotgun (WGS) entry which is preliminary data.</text>
</comment>
<dbReference type="InterPro" id="IPR014729">
    <property type="entry name" value="Rossmann-like_a/b/a_fold"/>
</dbReference>
<dbReference type="InterPro" id="IPR006015">
    <property type="entry name" value="Universal_stress_UspA"/>
</dbReference>
<evidence type="ECO:0000313" key="3">
    <source>
        <dbReference type="EMBL" id="RJG01004.1"/>
    </source>
</evidence>
<dbReference type="EMBL" id="QYUQ01000002">
    <property type="protein sequence ID" value="RJG01004.1"/>
    <property type="molecule type" value="Genomic_DNA"/>
</dbReference>
<name>A0A3A3FZ61_9BURK</name>
<dbReference type="Gene3D" id="3.40.50.620">
    <property type="entry name" value="HUPs"/>
    <property type="match status" value="2"/>
</dbReference>